<dbReference type="InterPro" id="IPR016185">
    <property type="entry name" value="PreATP-grasp_dom_sf"/>
</dbReference>
<dbReference type="GO" id="GO:0005524">
    <property type="term" value="F:ATP binding"/>
    <property type="evidence" value="ECO:0007669"/>
    <property type="project" value="UniProtKB-UniRule"/>
</dbReference>
<keyword evidence="5 7" id="KW-0067">ATP-binding</keyword>
<evidence type="ECO:0000256" key="6">
    <source>
        <dbReference type="ARBA" id="ARBA00023211"/>
    </source>
</evidence>
<evidence type="ECO:0000256" key="1">
    <source>
        <dbReference type="ARBA" id="ARBA00001936"/>
    </source>
</evidence>
<dbReference type="PROSITE" id="PS50975">
    <property type="entry name" value="ATP_GRASP"/>
    <property type="match status" value="1"/>
</dbReference>
<dbReference type="Gene3D" id="3.30.470.20">
    <property type="entry name" value="ATP-grasp fold, B domain"/>
    <property type="match status" value="1"/>
</dbReference>
<dbReference type="GO" id="GO:0016874">
    <property type="term" value="F:ligase activity"/>
    <property type="evidence" value="ECO:0007669"/>
    <property type="project" value="UniProtKB-KW"/>
</dbReference>
<keyword evidence="3" id="KW-0436">Ligase</keyword>
<dbReference type="PANTHER" id="PTHR43585">
    <property type="entry name" value="FUMIPYRROLE BIOSYNTHESIS PROTEIN C"/>
    <property type="match status" value="1"/>
</dbReference>
<feature type="domain" description="ATP-grasp" evidence="8">
    <location>
        <begin position="109"/>
        <end position="298"/>
    </location>
</feature>
<evidence type="ECO:0000259" key="8">
    <source>
        <dbReference type="PROSITE" id="PS50975"/>
    </source>
</evidence>
<dbReference type="GO" id="GO:0046872">
    <property type="term" value="F:metal ion binding"/>
    <property type="evidence" value="ECO:0007669"/>
    <property type="project" value="InterPro"/>
</dbReference>
<dbReference type="EMBL" id="CP049887">
    <property type="protein sequence ID" value="QIL49714.1"/>
    <property type="molecule type" value="Genomic_DNA"/>
</dbReference>
<reference evidence="9 10" key="1">
    <citation type="submission" date="2020-03" db="EMBL/GenBank/DDBJ databases">
        <title>Vagococcus sp. nov., isolated from beetles.</title>
        <authorList>
            <person name="Hyun D.-W."/>
            <person name="Bae J.-W."/>
        </authorList>
    </citation>
    <scope>NUCLEOTIDE SEQUENCE [LARGE SCALE GENOMIC DNA]</scope>
    <source>
        <strain evidence="9 10">HDW17B</strain>
    </source>
</reference>
<proteinExistence type="predicted"/>
<dbReference type="Gene3D" id="3.30.1490.20">
    <property type="entry name" value="ATP-grasp fold, A domain"/>
    <property type="match status" value="1"/>
</dbReference>
<dbReference type="Gene3D" id="3.40.50.20">
    <property type="match status" value="1"/>
</dbReference>
<keyword evidence="6" id="KW-0464">Manganese</keyword>
<sequence>MMKKILILGVASVQADAIKTLNRLGYETHALAMKKDGPGADLADSFKEINILDIEKVTEYVKENKIDVVYSVGSDLAIPVASEISENLKLPYFVTSETAKICNKKDKMREFLGNNFEGNVNYQILKAKSESIKLDFPFIMKPTDSQGQRGVNLIHTQEQFESLFNETQGYSRDKLVIIEQYIDGPEVSVNGYMEDGKITFLEVSDRETWEKYTGLIRKHVVPSEKITPDIKNKLISIIENACLKLNINNGPVYVQMKIEDNSPYIIEITPRLDGCHMWKLLKYATEFDILESSLYHLIENKNPNLSVETNVRKYELEFACQKPNTNAVYTDYKENEENSEEYYYYYCEGDLIRPVNGKYEKIGYFVNNKEAQI</sequence>
<comment type="cofactor">
    <cofactor evidence="2">
        <name>Mg(2+)</name>
        <dbReference type="ChEBI" id="CHEBI:18420"/>
    </cofactor>
</comment>
<dbReference type="PANTHER" id="PTHR43585:SF2">
    <property type="entry name" value="ATP-GRASP ENZYME FSQD"/>
    <property type="match status" value="1"/>
</dbReference>
<evidence type="ECO:0000256" key="5">
    <source>
        <dbReference type="ARBA" id="ARBA00022840"/>
    </source>
</evidence>
<dbReference type="InterPro" id="IPR052032">
    <property type="entry name" value="ATP-dep_AA_Ligase"/>
</dbReference>
<dbReference type="Proteomes" id="UP000501747">
    <property type="component" value="Chromosome"/>
</dbReference>
<evidence type="ECO:0000313" key="10">
    <source>
        <dbReference type="Proteomes" id="UP000501747"/>
    </source>
</evidence>
<dbReference type="AlphaFoldDB" id="A0A6G8AXD0"/>
<dbReference type="SUPFAM" id="SSF52440">
    <property type="entry name" value="PreATP-grasp domain"/>
    <property type="match status" value="1"/>
</dbReference>
<gene>
    <name evidence="9" type="ORF">G7082_02210</name>
</gene>
<dbReference type="SUPFAM" id="SSF56059">
    <property type="entry name" value="Glutathione synthetase ATP-binding domain-like"/>
    <property type="match status" value="1"/>
</dbReference>
<comment type="cofactor">
    <cofactor evidence="1">
        <name>Mn(2+)</name>
        <dbReference type="ChEBI" id="CHEBI:29035"/>
    </cofactor>
</comment>
<keyword evidence="10" id="KW-1185">Reference proteome</keyword>
<evidence type="ECO:0000313" key="9">
    <source>
        <dbReference type="EMBL" id="QIL49714.1"/>
    </source>
</evidence>
<accession>A0A6G8AXD0</accession>
<evidence type="ECO:0000256" key="4">
    <source>
        <dbReference type="ARBA" id="ARBA00022741"/>
    </source>
</evidence>
<organism evidence="9 10">
    <name type="scientific">Vagococcus hydrophili</name>
    <dbReference type="NCBI Taxonomy" id="2714947"/>
    <lineage>
        <taxon>Bacteria</taxon>
        <taxon>Bacillati</taxon>
        <taxon>Bacillota</taxon>
        <taxon>Bacilli</taxon>
        <taxon>Lactobacillales</taxon>
        <taxon>Enterococcaceae</taxon>
        <taxon>Vagococcus</taxon>
    </lineage>
</organism>
<dbReference type="KEGG" id="vhy:G7082_02210"/>
<evidence type="ECO:0000256" key="7">
    <source>
        <dbReference type="PROSITE-ProRule" id="PRU00409"/>
    </source>
</evidence>
<dbReference type="InterPro" id="IPR013815">
    <property type="entry name" value="ATP_grasp_subdomain_1"/>
</dbReference>
<name>A0A6G8AXD0_9ENTE</name>
<evidence type="ECO:0000256" key="2">
    <source>
        <dbReference type="ARBA" id="ARBA00001946"/>
    </source>
</evidence>
<protein>
    <submittedName>
        <fullName evidence="9">ATP-grasp domain-containing protein</fullName>
    </submittedName>
</protein>
<evidence type="ECO:0000256" key="3">
    <source>
        <dbReference type="ARBA" id="ARBA00022598"/>
    </source>
</evidence>
<keyword evidence="4 7" id="KW-0547">Nucleotide-binding</keyword>
<dbReference type="InterPro" id="IPR011761">
    <property type="entry name" value="ATP-grasp"/>
</dbReference>
<dbReference type="Pfam" id="PF13535">
    <property type="entry name" value="ATP-grasp_4"/>
    <property type="match status" value="1"/>
</dbReference>